<comment type="caution">
    <text evidence="2">The sequence shown here is derived from an EMBL/GenBank/DDBJ whole genome shotgun (WGS) entry which is preliminary data.</text>
</comment>
<gene>
    <name evidence="2" type="ORF">S12H4_23884</name>
</gene>
<name>X1QYG0_9ZZZZ</name>
<dbReference type="EMBL" id="BARW01012793">
    <property type="protein sequence ID" value="GAI73577.1"/>
    <property type="molecule type" value="Genomic_DNA"/>
</dbReference>
<sequence length="71" mass="8112">MQNCNSTLLEVYVTHPKGQSLGNPAAQAKQKPDKQPITEATGNSLHHFYFRRFQIGFHLGIYLPFSIRVRL</sequence>
<evidence type="ECO:0000256" key="1">
    <source>
        <dbReference type="SAM" id="MobiDB-lite"/>
    </source>
</evidence>
<protein>
    <submittedName>
        <fullName evidence="2">Uncharacterized protein</fullName>
    </submittedName>
</protein>
<feature type="region of interest" description="Disordered" evidence="1">
    <location>
        <begin position="17"/>
        <end position="39"/>
    </location>
</feature>
<reference evidence="2" key="1">
    <citation type="journal article" date="2014" name="Front. Microbiol.">
        <title>High frequency of phylogenetically diverse reductive dehalogenase-homologous genes in deep subseafloor sedimentary metagenomes.</title>
        <authorList>
            <person name="Kawai M."/>
            <person name="Futagami T."/>
            <person name="Toyoda A."/>
            <person name="Takaki Y."/>
            <person name="Nishi S."/>
            <person name="Hori S."/>
            <person name="Arai W."/>
            <person name="Tsubouchi T."/>
            <person name="Morono Y."/>
            <person name="Uchiyama I."/>
            <person name="Ito T."/>
            <person name="Fujiyama A."/>
            <person name="Inagaki F."/>
            <person name="Takami H."/>
        </authorList>
    </citation>
    <scope>NUCLEOTIDE SEQUENCE</scope>
    <source>
        <strain evidence="2">Expedition CK06-06</strain>
    </source>
</reference>
<organism evidence="2">
    <name type="scientific">marine sediment metagenome</name>
    <dbReference type="NCBI Taxonomy" id="412755"/>
    <lineage>
        <taxon>unclassified sequences</taxon>
        <taxon>metagenomes</taxon>
        <taxon>ecological metagenomes</taxon>
    </lineage>
</organism>
<evidence type="ECO:0000313" key="2">
    <source>
        <dbReference type="EMBL" id="GAI73577.1"/>
    </source>
</evidence>
<dbReference type="AlphaFoldDB" id="X1QYG0"/>
<accession>X1QYG0</accession>
<proteinExistence type="predicted"/>